<dbReference type="EMBL" id="QOQW01000011">
    <property type="protein sequence ID" value="RCK79610.1"/>
    <property type="molecule type" value="Genomic_DNA"/>
</dbReference>
<evidence type="ECO:0008006" key="4">
    <source>
        <dbReference type="Google" id="ProtNLM"/>
    </source>
</evidence>
<evidence type="ECO:0000313" key="2">
    <source>
        <dbReference type="EMBL" id="RCK79610.1"/>
    </source>
</evidence>
<organism evidence="2 3">
    <name type="scientific">Candidatus Ozemobacter sibiricus</name>
    <dbReference type="NCBI Taxonomy" id="2268124"/>
    <lineage>
        <taxon>Bacteria</taxon>
        <taxon>Candidatus Ozemobacteria</taxon>
        <taxon>Candidatus Ozemobacterales</taxon>
        <taxon>Candidatus Ozemobacteraceae</taxon>
        <taxon>Candidatus Ozemobacter</taxon>
    </lineage>
</organism>
<reference evidence="2 3" key="1">
    <citation type="submission" date="2018-05" db="EMBL/GenBank/DDBJ databases">
        <title>A metagenomic window into the 2 km-deep terrestrial subsurface aquifer revealed taxonomically and functionally diverse microbial community comprising novel uncultured bacterial lineages.</title>
        <authorList>
            <person name="Kadnikov V.V."/>
            <person name="Mardanov A.V."/>
            <person name="Beletsky A.V."/>
            <person name="Banks D."/>
            <person name="Pimenov N.V."/>
            <person name="Frank Y.A."/>
            <person name="Karnachuk O.V."/>
            <person name="Ravin N.V."/>
        </authorList>
    </citation>
    <scope>NUCLEOTIDE SEQUENCE [LARGE SCALE GENOMIC DNA]</scope>
    <source>
        <strain evidence="2">BY5</strain>
    </source>
</reference>
<dbReference type="InterPro" id="IPR018708">
    <property type="entry name" value="DUF2225"/>
</dbReference>
<evidence type="ECO:0000313" key="3">
    <source>
        <dbReference type="Proteomes" id="UP000252355"/>
    </source>
</evidence>
<proteinExistence type="predicted"/>
<evidence type="ECO:0000256" key="1">
    <source>
        <dbReference type="SAM" id="SignalP"/>
    </source>
</evidence>
<dbReference type="Pfam" id="PF09986">
    <property type="entry name" value="DUF2225"/>
    <property type="match status" value="1"/>
</dbReference>
<feature type="signal peptide" evidence="1">
    <location>
        <begin position="1"/>
        <end position="29"/>
    </location>
</feature>
<name>A0A367ZNI4_9BACT</name>
<keyword evidence="1" id="KW-0732">Signal</keyword>
<dbReference type="AlphaFoldDB" id="A0A367ZNI4"/>
<sequence length="359" mass="39208">MTPLRRSPLALPLALTLLAVLSGAGPVGATTTARVEVACPVCVATFTAPQIMSSNTFGGQDTDFMTRARGHQPLLIAPLLCLKCGYAGFLDEFTPVGTTDQAAPPLPEGLKKAILEEKRLTPRQPLPASGSFEEVPAWVRYDLIAQVYALRGAEPRAVARQYQNAAWVFRHRPEVYLHTLDDDQRAALKKALDEAFKGREGEIKDKHDGNQATFEVEVAEGLLAAAKAEGAPADLGARLGAFLLLRLHGENASARAALDLVKPLLKPEQAADLEEHFTQDLALEREFQAKAAAGLVQAAETTAHPGEKAAMRYHAGELYRRLEQYDKARALFDQTRNDPNLPDFLKKFQAFVEPRMPKP</sequence>
<protein>
    <recommendedName>
        <fullName evidence="4">DUF2225 domain-containing protein</fullName>
    </recommendedName>
</protein>
<feature type="chain" id="PRO_5017049783" description="DUF2225 domain-containing protein" evidence="1">
    <location>
        <begin position="30"/>
        <end position="359"/>
    </location>
</feature>
<dbReference type="Proteomes" id="UP000252355">
    <property type="component" value="Unassembled WGS sequence"/>
</dbReference>
<accession>A0A367ZNI4</accession>
<comment type="caution">
    <text evidence="2">The sequence shown here is derived from an EMBL/GenBank/DDBJ whole genome shotgun (WGS) entry which is preliminary data.</text>
</comment>
<gene>
    <name evidence="2" type="ORF">OZSIB_4082</name>
</gene>